<dbReference type="AlphaFoldDB" id="F4QTX2"/>
<evidence type="ECO:0000256" key="1">
    <source>
        <dbReference type="ARBA" id="ARBA00022801"/>
    </source>
</evidence>
<keyword evidence="5" id="KW-1185">Reference proteome</keyword>
<dbReference type="InterPro" id="IPR001995">
    <property type="entry name" value="Peptidase_A2_cat"/>
</dbReference>
<feature type="signal peptide" evidence="2">
    <location>
        <begin position="1"/>
        <end position="17"/>
    </location>
</feature>
<dbReference type="Pfam" id="PF13650">
    <property type="entry name" value="Asp_protease_2"/>
    <property type="match status" value="2"/>
</dbReference>
<proteinExistence type="predicted"/>
<dbReference type="InterPro" id="IPR034122">
    <property type="entry name" value="Retropepsin-like_bacterial"/>
</dbReference>
<dbReference type="EMBL" id="GL883081">
    <property type="protein sequence ID" value="EGF89272.1"/>
    <property type="molecule type" value="Genomic_DNA"/>
</dbReference>
<dbReference type="PROSITE" id="PS00141">
    <property type="entry name" value="ASP_PROTEASE"/>
    <property type="match status" value="1"/>
</dbReference>
<dbReference type="InterPro" id="IPR001969">
    <property type="entry name" value="Aspartic_peptidase_AS"/>
</dbReference>
<dbReference type="Gene3D" id="2.40.70.10">
    <property type="entry name" value="Acid Proteases"/>
    <property type="match status" value="2"/>
</dbReference>
<dbReference type="Proteomes" id="UP000006512">
    <property type="component" value="Unassembled WGS sequence"/>
</dbReference>
<dbReference type="PROSITE" id="PS50175">
    <property type="entry name" value="ASP_PROT_RETROV"/>
    <property type="match status" value="1"/>
</dbReference>
<dbReference type="HOGENOM" id="CLU_064734_0_0_5"/>
<evidence type="ECO:0000313" key="4">
    <source>
        <dbReference type="EMBL" id="EGF89272.1"/>
    </source>
</evidence>
<dbReference type="eggNOG" id="COG3577">
    <property type="taxonomic scope" value="Bacteria"/>
</dbReference>
<feature type="chain" id="PRO_5003314463" evidence="2">
    <location>
        <begin position="18"/>
        <end position="314"/>
    </location>
</feature>
<dbReference type="STRING" id="715226.ABI_46200"/>
<evidence type="ECO:0000259" key="3">
    <source>
        <dbReference type="PROSITE" id="PS50175"/>
    </source>
</evidence>
<dbReference type="GO" id="GO:0004190">
    <property type="term" value="F:aspartic-type endopeptidase activity"/>
    <property type="evidence" value="ECO:0007669"/>
    <property type="project" value="InterPro"/>
</dbReference>
<dbReference type="CDD" id="cd05483">
    <property type="entry name" value="retropepsin_like_bacteria"/>
    <property type="match status" value="1"/>
</dbReference>
<accession>F4QTX2</accession>
<feature type="domain" description="Peptidase A2" evidence="3">
    <location>
        <begin position="57"/>
        <end position="129"/>
    </location>
</feature>
<dbReference type="GO" id="GO:0006508">
    <property type="term" value="P:proteolysis"/>
    <property type="evidence" value="ECO:0007669"/>
    <property type="project" value="InterPro"/>
</dbReference>
<gene>
    <name evidence="4" type="ORF">ABI_46200</name>
</gene>
<keyword evidence="1" id="KW-0378">Hydrolase</keyword>
<evidence type="ECO:0000313" key="5">
    <source>
        <dbReference type="Proteomes" id="UP000006512"/>
    </source>
</evidence>
<reference evidence="5" key="1">
    <citation type="submission" date="2011-03" db="EMBL/GenBank/DDBJ databases">
        <title>Draft genome sequence of Brevundimonas diminuta.</title>
        <authorList>
            <person name="Brown P.J.B."/>
            <person name="Buechlein A."/>
            <person name="Hemmerich C."/>
            <person name="Brun Y.V."/>
        </authorList>
    </citation>
    <scope>NUCLEOTIDE SEQUENCE [LARGE SCALE GENOMIC DNA]</scope>
    <source>
        <strain evidence="5">C19</strain>
    </source>
</reference>
<dbReference type="InterPro" id="IPR021109">
    <property type="entry name" value="Peptidase_aspartic_dom_sf"/>
</dbReference>
<sequence length="314" mass="33956">MLTGAAALGLLPSLASGQEVATQAAPLTDDSEIAELAARNNYDRLTIPVTVNGKGPYQFIVDTGAESSVLSDRVVADLGLSGGVDVIVEGLARRIPAKAVEVAELGFGAFRRKNLLLPVLPRTMLGCDGYLGLDAIERTRVTFDFAHKQVRIEQARNMTWEMTRIDVARIKMEGRAGYLRTGECLVDGVMATAFIDTGAEVSMGNPPLLAALQRKGRVPNTLGQIILAGITGGEIEGQVVPVHAIQMEDLKFTDGVLAIVDVPNFTIWQVDNKPAFLMGMNFLRQFASVAIDYRARELRFQLARLDPKSGQYLA</sequence>
<evidence type="ECO:0000256" key="2">
    <source>
        <dbReference type="SAM" id="SignalP"/>
    </source>
</evidence>
<dbReference type="SUPFAM" id="SSF50630">
    <property type="entry name" value="Acid proteases"/>
    <property type="match status" value="2"/>
</dbReference>
<organism evidence="4 5">
    <name type="scientific">Asticcacaulis biprosthecium C19</name>
    <dbReference type="NCBI Taxonomy" id="715226"/>
    <lineage>
        <taxon>Bacteria</taxon>
        <taxon>Pseudomonadati</taxon>
        <taxon>Pseudomonadota</taxon>
        <taxon>Alphaproteobacteria</taxon>
        <taxon>Caulobacterales</taxon>
        <taxon>Caulobacteraceae</taxon>
        <taxon>Asticcacaulis</taxon>
    </lineage>
</organism>
<keyword evidence="2" id="KW-0732">Signal</keyword>
<name>F4QTX2_9CAUL</name>
<protein>
    <submittedName>
        <fullName evidence="4">Peptidase A2A</fullName>
    </submittedName>
</protein>